<proteinExistence type="predicted"/>
<keyword evidence="2" id="KW-1185">Reference proteome</keyword>
<dbReference type="Pfam" id="PF14903">
    <property type="entry name" value="WG_beta_rep"/>
    <property type="match status" value="2"/>
</dbReference>
<dbReference type="RefSeq" id="WP_013685406.1">
    <property type="nucleotide sequence ID" value="NC_015321.1"/>
</dbReference>
<organism evidence="1 2">
    <name type="scientific">Fluviicola taffensis (strain DSM 16823 / NCIMB 13979 / RW262)</name>
    <dbReference type="NCBI Taxonomy" id="755732"/>
    <lineage>
        <taxon>Bacteria</taxon>
        <taxon>Pseudomonadati</taxon>
        <taxon>Bacteroidota</taxon>
        <taxon>Flavobacteriia</taxon>
        <taxon>Flavobacteriales</taxon>
        <taxon>Crocinitomicaceae</taxon>
        <taxon>Fluviicola</taxon>
    </lineage>
</organism>
<dbReference type="STRING" id="755732.Fluta_0630"/>
<dbReference type="OrthoDB" id="697275at2"/>
<dbReference type="InterPro" id="IPR032774">
    <property type="entry name" value="WG_beta_rep"/>
</dbReference>
<gene>
    <name evidence="1" type="ordered locus">Fluta_0630</name>
</gene>
<sequence>MKQNLLPILLIAFACTTSHPEKHEVAIKDNSYSDIVPIKDTLYSTSAGEFEYGTSYGYTNKFGDTIIPVGEFEYCFSDLFATFAYVSDKKFKDKGIVAINRNKELIFEAFIYDNGPDYINEGLFRIKRNGKIGFADLTGKVVIDAKYGCAYPFENGKAKVSLDCETIQDGEHSSWESDNWFYIDKKGNKIK</sequence>
<dbReference type="AlphaFoldDB" id="F2IH79"/>
<dbReference type="KEGG" id="fte:Fluta_0630"/>
<dbReference type="PROSITE" id="PS51257">
    <property type="entry name" value="PROKAR_LIPOPROTEIN"/>
    <property type="match status" value="1"/>
</dbReference>
<dbReference type="Proteomes" id="UP000007463">
    <property type="component" value="Chromosome"/>
</dbReference>
<dbReference type="eggNOG" id="ENOG5030K03">
    <property type="taxonomic scope" value="Bacteria"/>
</dbReference>
<evidence type="ECO:0008006" key="3">
    <source>
        <dbReference type="Google" id="ProtNLM"/>
    </source>
</evidence>
<dbReference type="HOGENOM" id="CLU_1419611_0_0_10"/>
<reference evidence="1 2" key="1">
    <citation type="journal article" date="2011" name="Stand. Genomic Sci.">
        <title>Complete genome sequence of the gliding freshwater bacterium Fluviicola taffensis type strain (RW262).</title>
        <authorList>
            <person name="Woyke T."/>
            <person name="Chertkov O."/>
            <person name="Lapidus A."/>
            <person name="Nolan M."/>
            <person name="Lucas S."/>
            <person name="Del Rio T.G."/>
            <person name="Tice H."/>
            <person name="Cheng J.F."/>
            <person name="Tapia R."/>
            <person name="Han C."/>
            <person name="Goodwin L."/>
            <person name="Pitluck S."/>
            <person name="Liolios K."/>
            <person name="Pagani I."/>
            <person name="Ivanova N."/>
            <person name="Huntemann M."/>
            <person name="Mavromatis K."/>
            <person name="Mikhailova N."/>
            <person name="Pati A."/>
            <person name="Chen A."/>
            <person name="Palaniappan K."/>
            <person name="Land M."/>
            <person name="Hauser L."/>
            <person name="Brambilla E.M."/>
            <person name="Rohde M."/>
            <person name="Mwirichia R."/>
            <person name="Sikorski J."/>
            <person name="Tindall B.J."/>
            <person name="Goker M."/>
            <person name="Bristow J."/>
            <person name="Eisen J.A."/>
            <person name="Markowitz V."/>
            <person name="Hugenholtz P."/>
            <person name="Klenk H.P."/>
            <person name="Kyrpides N.C."/>
        </authorList>
    </citation>
    <scope>NUCLEOTIDE SEQUENCE [LARGE SCALE GENOMIC DNA]</scope>
    <source>
        <strain evidence="2">DSM 16823 / RW262 / RW262</strain>
    </source>
</reference>
<evidence type="ECO:0000313" key="2">
    <source>
        <dbReference type="Proteomes" id="UP000007463"/>
    </source>
</evidence>
<evidence type="ECO:0000313" key="1">
    <source>
        <dbReference type="EMBL" id="AEA42634.1"/>
    </source>
</evidence>
<dbReference type="EMBL" id="CP002542">
    <property type="protein sequence ID" value="AEA42634.1"/>
    <property type="molecule type" value="Genomic_DNA"/>
</dbReference>
<accession>F2IH79</accession>
<protein>
    <recommendedName>
        <fullName evidence="3">KWG Leptospira repeat protein</fullName>
    </recommendedName>
</protein>
<name>F2IH79_FLUTR</name>
<reference evidence="2" key="2">
    <citation type="submission" date="2011-02" db="EMBL/GenBank/DDBJ databases">
        <title>The complete genome of Fluviicola taffensis DSM 16823.</title>
        <authorList>
            <consortium name="US DOE Joint Genome Institute (JGI-PGF)"/>
            <person name="Lucas S."/>
            <person name="Copeland A."/>
            <person name="Lapidus A."/>
            <person name="Bruce D."/>
            <person name="Goodwin L."/>
            <person name="Pitluck S."/>
            <person name="Kyrpides N."/>
            <person name="Mavromatis K."/>
            <person name="Ivanova N."/>
            <person name="Mikhailova N."/>
            <person name="Pagani I."/>
            <person name="Chertkov O."/>
            <person name="Detter J.C."/>
            <person name="Han C."/>
            <person name="Tapia R."/>
            <person name="Land M."/>
            <person name="Hauser L."/>
            <person name="Markowitz V."/>
            <person name="Cheng J.-F."/>
            <person name="Hugenholtz P."/>
            <person name="Woyke T."/>
            <person name="Wu D."/>
            <person name="Tindall B."/>
            <person name="Pomrenke H.G."/>
            <person name="Brambilla E."/>
            <person name="Klenk H.-P."/>
            <person name="Eisen J.A."/>
        </authorList>
    </citation>
    <scope>NUCLEOTIDE SEQUENCE [LARGE SCALE GENOMIC DNA]</scope>
    <source>
        <strain evidence="2">DSM 16823 / RW262 / RW262</strain>
    </source>
</reference>